<keyword evidence="5 6" id="KW-0472">Membrane</keyword>
<dbReference type="Proteomes" id="UP001519332">
    <property type="component" value="Unassembled WGS sequence"/>
</dbReference>
<evidence type="ECO:0000313" key="9">
    <source>
        <dbReference type="Proteomes" id="UP001519332"/>
    </source>
</evidence>
<keyword evidence="3 6" id="KW-0812">Transmembrane</keyword>
<evidence type="ECO:0000256" key="6">
    <source>
        <dbReference type="RuleBase" id="RU363076"/>
    </source>
</evidence>
<accession>A0ABS4T9W7</accession>
<evidence type="ECO:0000256" key="1">
    <source>
        <dbReference type="ARBA" id="ARBA00004370"/>
    </source>
</evidence>
<dbReference type="RefSeq" id="WP_209635030.1">
    <property type="nucleotide sequence ID" value="NZ_JAGINW010000001.1"/>
</dbReference>
<dbReference type="PANTHER" id="PTHR23427:SF2">
    <property type="entry name" value="SURFEIT LOCUS PROTEIN 1"/>
    <property type="match status" value="1"/>
</dbReference>
<feature type="transmembrane region" description="Helical" evidence="6">
    <location>
        <begin position="206"/>
        <end position="227"/>
    </location>
</feature>
<comment type="subcellular location">
    <subcellularLocation>
        <location evidence="6">Cell membrane</location>
        <topology evidence="6">Multi-pass membrane protein</topology>
    </subcellularLocation>
    <subcellularLocation>
        <location evidence="1">Membrane</location>
    </subcellularLocation>
</comment>
<gene>
    <name evidence="8" type="ORF">JOF56_001021</name>
</gene>
<dbReference type="Pfam" id="PF02104">
    <property type="entry name" value="SURF1"/>
    <property type="match status" value="1"/>
</dbReference>
<evidence type="ECO:0000256" key="3">
    <source>
        <dbReference type="ARBA" id="ARBA00022692"/>
    </source>
</evidence>
<keyword evidence="6" id="KW-1003">Cell membrane</keyword>
<sequence>MRLRNLLRPGWLGLTALVIIFATACFMMLAPWQFRRDDDRTTTNNQITDSRKADPVPLEPGMNEWRLVKVTGEYVGNQEIVARLRTVQGEPAFEVTVPFRLTDGRVVLIDRGFVRPVQSAVPDYPPPPNGQVEVIARLRRDENDPENRDAFADDSTKGKRQAYSVDSRVVARATGLKIEPGYLQLEKDQPGVLGPLPLPELDAGPFWSYALQWIAFGSMAILGWIYFTWRELLPGGALTTERPRRKSVAEMVAEEEAAEREKAST</sequence>
<evidence type="ECO:0000256" key="4">
    <source>
        <dbReference type="ARBA" id="ARBA00022989"/>
    </source>
</evidence>
<dbReference type="CDD" id="cd06662">
    <property type="entry name" value="SURF1"/>
    <property type="match status" value="1"/>
</dbReference>
<dbReference type="InterPro" id="IPR002994">
    <property type="entry name" value="Surf1/Shy1"/>
</dbReference>
<dbReference type="EMBL" id="JAGINW010000001">
    <property type="protein sequence ID" value="MBP2320636.1"/>
    <property type="molecule type" value="Genomic_DNA"/>
</dbReference>
<dbReference type="InterPro" id="IPR045214">
    <property type="entry name" value="Surf1/Surf4"/>
</dbReference>
<evidence type="ECO:0000313" key="8">
    <source>
        <dbReference type="EMBL" id="MBP2320636.1"/>
    </source>
</evidence>
<evidence type="ECO:0000256" key="2">
    <source>
        <dbReference type="ARBA" id="ARBA00007165"/>
    </source>
</evidence>
<evidence type="ECO:0000256" key="7">
    <source>
        <dbReference type="SAM" id="MobiDB-lite"/>
    </source>
</evidence>
<keyword evidence="9" id="KW-1185">Reference proteome</keyword>
<comment type="similarity">
    <text evidence="2 6">Belongs to the SURF1 family.</text>
</comment>
<evidence type="ECO:0000256" key="5">
    <source>
        <dbReference type="ARBA" id="ARBA00023136"/>
    </source>
</evidence>
<proteinExistence type="inferred from homology"/>
<feature type="region of interest" description="Disordered" evidence="7">
    <location>
        <begin position="243"/>
        <end position="265"/>
    </location>
</feature>
<dbReference type="PANTHER" id="PTHR23427">
    <property type="entry name" value="SURFEIT LOCUS PROTEIN"/>
    <property type="match status" value="1"/>
</dbReference>
<protein>
    <recommendedName>
        <fullName evidence="6">SURF1-like protein</fullName>
    </recommendedName>
</protein>
<dbReference type="PROSITE" id="PS51257">
    <property type="entry name" value="PROKAR_LIPOPROTEIN"/>
    <property type="match status" value="1"/>
</dbReference>
<dbReference type="PROSITE" id="PS50895">
    <property type="entry name" value="SURF1"/>
    <property type="match status" value="1"/>
</dbReference>
<name>A0ABS4T9W7_9PSEU</name>
<organism evidence="8 9">
    <name type="scientific">Kibdelosporangium banguiense</name>
    <dbReference type="NCBI Taxonomy" id="1365924"/>
    <lineage>
        <taxon>Bacteria</taxon>
        <taxon>Bacillati</taxon>
        <taxon>Actinomycetota</taxon>
        <taxon>Actinomycetes</taxon>
        <taxon>Pseudonocardiales</taxon>
        <taxon>Pseudonocardiaceae</taxon>
        <taxon>Kibdelosporangium</taxon>
    </lineage>
</organism>
<keyword evidence="4 6" id="KW-1133">Transmembrane helix</keyword>
<comment type="caution">
    <text evidence="8">The sequence shown here is derived from an EMBL/GenBank/DDBJ whole genome shotgun (WGS) entry which is preliminary data.</text>
</comment>
<feature type="transmembrane region" description="Helical" evidence="6">
    <location>
        <begin position="12"/>
        <end position="34"/>
    </location>
</feature>
<reference evidence="8 9" key="1">
    <citation type="submission" date="2021-03" db="EMBL/GenBank/DDBJ databases">
        <title>Sequencing the genomes of 1000 actinobacteria strains.</title>
        <authorList>
            <person name="Klenk H.-P."/>
        </authorList>
    </citation>
    <scope>NUCLEOTIDE SEQUENCE [LARGE SCALE GENOMIC DNA]</scope>
    <source>
        <strain evidence="8 9">DSM 46670</strain>
    </source>
</reference>